<dbReference type="Proteomes" id="UP001167796">
    <property type="component" value="Unassembled WGS sequence"/>
</dbReference>
<protein>
    <submittedName>
        <fullName evidence="2">Uncharacterized protein</fullName>
    </submittedName>
</protein>
<evidence type="ECO:0000313" key="2">
    <source>
        <dbReference type="EMBL" id="MDO7849209.1"/>
    </source>
</evidence>
<comment type="caution">
    <text evidence="2">The sequence shown here is derived from an EMBL/GenBank/DDBJ whole genome shotgun (WGS) entry which is preliminary data.</text>
</comment>
<name>A0ABT9AH62_9BACT</name>
<reference evidence="2" key="1">
    <citation type="submission" date="2023-07" db="EMBL/GenBank/DDBJ databases">
        <authorList>
            <person name="Kim M.K."/>
        </authorList>
    </citation>
    <scope>NUCLEOTIDE SEQUENCE</scope>
    <source>
        <strain evidence="2">M29</strain>
    </source>
</reference>
<evidence type="ECO:0000256" key="1">
    <source>
        <dbReference type="SAM" id="MobiDB-lite"/>
    </source>
</evidence>
<gene>
    <name evidence="2" type="ORF">Q5H92_22790</name>
</gene>
<organism evidence="2 3">
    <name type="scientific">Hymenobacter mellowenesis</name>
    <dbReference type="NCBI Taxonomy" id="3063995"/>
    <lineage>
        <taxon>Bacteria</taxon>
        <taxon>Pseudomonadati</taxon>
        <taxon>Bacteroidota</taxon>
        <taxon>Cytophagia</taxon>
        <taxon>Cytophagales</taxon>
        <taxon>Hymenobacteraceae</taxon>
        <taxon>Hymenobacter</taxon>
    </lineage>
</organism>
<accession>A0ABT9AH62</accession>
<proteinExistence type="predicted"/>
<evidence type="ECO:0000313" key="3">
    <source>
        <dbReference type="Proteomes" id="UP001167796"/>
    </source>
</evidence>
<dbReference type="RefSeq" id="WP_305013877.1">
    <property type="nucleotide sequence ID" value="NZ_JAUQSX010000015.1"/>
</dbReference>
<dbReference type="EMBL" id="JAUQSX010000015">
    <property type="protein sequence ID" value="MDO7849209.1"/>
    <property type="molecule type" value="Genomic_DNA"/>
</dbReference>
<feature type="region of interest" description="Disordered" evidence="1">
    <location>
        <begin position="1"/>
        <end position="26"/>
    </location>
</feature>
<keyword evidence="3" id="KW-1185">Reference proteome</keyword>
<sequence>MNKTTNPSLLRQLDRAARTPNPAARNRHLIVKKARPDGPDRLSADRATGTVRLNDAPFLEGLPDAMWVYELGGKAVVDHVLSQWNQQVRPYKDATLNQLFPRCRQFTASELNQVVDLLGRVATVAVKTMAIVEELARISPLNPANQVVPTPNQVPAPPALVQAIQLALDFKAAPPATFTLALSRSQSNFYLEWLHTERRGNALECLLDAHDHAWDKRVTEYAVVEYWQGPKYRPGSWIASLVLTPSKLRK</sequence>